<dbReference type="Gene3D" id="1.10.10.10">
    <property type="entry name" value="Winged helix-like DNA-binding domain superfamily/Winged helix DNA-binding domain"/>
    <property type="match status" value="1"/>
</dbReference>
<evidence type="ECO:0000256" key="5">
    <source>
        <dbReference type="ARBA" id="ARBA00022898"/>
    </source>
</evidence>
<evidence type="ECO:0000256" key="1">
    <source>
        <dbReference type="ARBA" id="ARBA00001933"/>
    </source>
</evidence>
<dbReference type="GeneID" id="97556071"/>
<keyword evidence="11" id="KW-1185">Reference proteome</keyword>
<evidence type="ECO:0000313" key="10">
    <source>
        <dbReference type="EMBL" id="KZS48398.1"/>
    </source>
</evidence>
<dbReference type="InterPro" id="IPR015422">
    <property type="entry name" value="PyrdxlP-dep_Trfase_small"/>
</dbReference>
<dbReference type="STRING" id="59843.A3958_21030"/>
<dbReference type="GO" id="GO:0030170">
    <property type="term" value="F:pyridoxal phosphate binding"/>
    <property type="evidence" value="ECO:0007669"/>
    <property type="project" value="InterPro"/>
</dbReference>
<dbReference type="InterPro" id="IPR004839">
    <property type="entry name" value="Aminotransferase_I/II_large"/>
</dbReference>
<dbReference type="InterPro" id="IPR000524">
    <property type="entry name" value="Tscrpt_reg_HTH_GntR"/>
</dbReference>
<dbReference type="FunFam" id="1.10.10.10:FF:000079">
    <property type="entry name" value="GntR family transcriptional regulator"/>
    <property type="match status" value="1"/>
</dbReference>
<comment type="similarity">
    <text evidence="2">In the C-terminal section; belongs to the class-I pyridoxal-phosphate-dependent aminotransferase family.</text>
</comment>
<dbReference type="FunFam" id="3.40.640.10:FF:000023">
    <property type="entry name" value="Transcriptional regulator, GntR family"/>
    <property type="match status" value="1"/>
</dbReference>
<dbReference type="GO" id="GO:0003677">
    <property type="term" value="F:DNA binding"/>
    <property type="evidence" value="ECO:0007669"/>
    <property type="project" value="UniProtKB-KW"/>
</dbReference>
<protein>
    <submittedName>
        <fullName evidence="10">GntR family transcriptional regulator</fullName>
    </submittedName>
</protein>
<dbReference type="PANTHER" id="PTHR46577">
    <property type="entry name" value="HTH-TYPE TRANSCRIPTIONAL REGULATORY PROTEIN GABR"/>
    <property type="match status" value="1"/>
</dbReference>
<evidence type="ECO:0000256" key="4">
    <source>
        <dbReference type="ARBA" id="ARBA00022679"/>
    </source>
</evidence>
<evidence type="ECO:0000256" key="7">
    <source>
        <dbReference type="ARBA" id="ARBA00023125"/>
    </source>
</evidence>
<dbReference type="Gene3D" id="3.90.1150.10">
    <property type="entry name" value="Aspartate Aminotransferase, domain 1"/>
    <property type="match status" value="1"/>
</dbReference>
<dbReference type="InterPro" id="IPR015424">
    <property type="entry name" value="PyrdxlP-dep_Trfase"/>
</dbReference>
<dbReference type="CDD" id="cd07377">
    <property type="entry name" value="WHTH_GntR"/>
    <property type="match status" value="1"/>
</dbReference>
<keyword evidence="6" id="KW-0805">Transcription regulation</keyword>
<dbReference type="RefSeq" id="WP_063479305.1">
    <property type="nucleotide sequence ID" value="NZ_CP147845.1"/>
</dbReference>
<dbReference type="PANTHER" id="PTHR46577:SF2">
    <property type="entry name" value="TRANSCRIPTIONAL REGULATORY PROTEIN"/>
    <property type="match status" value="1"/>
</dbReference>
<evidence type="ECO:0000259" key="9">
    <source>
        <dbReference type="PROSITE" id="PS50949"/>
    </source>
</evidence>
<evidence type="ECO:0000256" key="6">
    <source>
        <dbReference type="ARBA" id="ARBA00023015"/>
    </source>
</evidence>
<evidence type="ECO:0000256" key="2">
    <source>
        <dbReference type="ARBA" id="ARBA00005384"/>
    </source>
</evidence>
<dbReference type="AlphaFoldDB" id="A0A163LRU6"/>
<dbReference type="InterPro" id="IPR051446">
    <property type="entry name" value="HTH_trans_reg/aminotransferase"/>
</dbReference>
<dbReference type="SMART" id="SM00345">
    <property type="entry name" value="HTH_GNTR"/>
    <property type="match status" value="1"/>
</dbReference>
<dbReference type="GO" id="GO:0008483">
    <property type="term" value="F:transaminase activity"/>
    <property type="evidence" value="ECO:0007669"/>
    <property type="project" value="UniProtKB-KW"/>
</dbReference>
<proteinExistence type="inferred from homology"/>
<dbReference type="Proteomes" id="UP000076796">
    <property type="component" value="Unassembled WGS sequence"/>
</dbReference>
<dbReference type="InterPro" id="IPR036390">
    <property type="entry name" value="WH_DNA-bd_sf"/>
</dbReference>
<keyword evidence="8" id="KW-0804">Transcription</keyword>
<name>A0A163LRU6_9BACL</name>
<dbReference type="EMBL" id="LWMH01000001">
    <property type="protein sequence ID" value="KZS48398.1"/>
    <property type="molecule type" value="Genomic_DNA"/>
</dbReference>
<dbReference type="Gene3D" id="3.40.640.10">
    <property type="entry name" value="Type I PLP-dependent aspartate aminotransferase-like (Major domain)"/>
    <property type="match status" value="1"/>
</dbReference>
<keyword evidence="7" id="KW-0238">DNA-binding</keyword>
<dbReference type="OrthoDB" id="9802601at2"/>
<accession>A0A163LRU6</accession>
<dbReference type="Pfam" id="PF00155">
    <property type="entry name" value="Aminotran_1_2"/>
    <property type="match status" value="1"/>
</dbReference>
<evidence type="ECO:0000256" key="3">
    <source>
        <dbReference type="ARBA" id="ARBA00022576"/>
    </source>
</evidence>
<keyword evidence="3" id="KW-0032">Aminotransferase</keyword>
<keyword evidence="5" id="KW-0663">Pyridoxal phosphate</keyword>
<dbReference type="PRINTS" id="PR00035">
    <property type="entry name" value="HTHGNTR"/>
</dbReference>
<dbReference type="PROSITE" id="PS50949">
    <property type="entry name" value="HTH_GNTR"/>
    <property type="match status" value="1"/>
</dbReference>
<keyword evidence="4" id="KW-0808">Transferase</keyword>
<dbReference type="InterPro" id="IPR015421">
    <property type="entry name" value="PyrdxlP-dep_Trfase_major"/>
</dbReference>
<sequence>MTEEWKLNKSSDIPLHQQIYNYMKNRIMNGEWPVGTRIPTQRDLAAKFGVNRSTIVYALGELAADGLIQSKVGQGTVIANNTWSLIAATPPPDWNQYVKSGSYQPNIHMIQQINRSETDPDIIRLGTGELSPELLPTGQMREIFSGSMASKLSLGYSEPKGSLYLREIISDYLKKKGIHATPSSILIISGGLQGLQLISLGLLYQGSAIFVENPSYLNSIHVFQSAGMFLHGIPMDQHGIRTESIGRLKRQHNAALLYTIPTFHNPTGTLMSSRRRTELLQICARERLPIIEDDVYGDLWFDAPSPPSLKALDQQGLVLYMGSMSKTLGPGLRIGWIVGPEPVIDRLSDIKMQTDYGSSALSQHAVVEWLSSGMYELHLMQIRAELRSRRDFTLDILKQYFHDIAQWNIPQGGFYIWLHVTKPISIRPLFEQALKEGILLNPGNIYNRSDQQHLRLSYAYASCNQLESGLIKLAELIRLHT</sequence>
<comment type="caution">
    <text evidence="10">The sequence shown here is derived from an EMBL/GenBank/DDBJ whole genome shotgun (WGS) entry which is preliminary data.</text>
</comment>
<evidence type="ECO:0000313" key="11">
    <source>
        <dbReference type="Proteomes" id="UP000076796"/>
    </source>
</evidence>
<organism evidence="10 11">
    <name type="scientific">Paenibacillus glucanolyticus</name>
    <dbReference type="NCBI Taxonomy" id="59843"/>
    <lineage>
        <taxon>Bacteria</taxon>
        <taxon>Bacillati</taxon>
        <taxon>Bacillota</taxon>
        <taxon>Bacilli</taxon>
        <taxon>Bacillales</taxon>
        <taxon>Paenibacillaceae</taxon>
        <taxon>Paenibacillus</taxon>
    </lineage>
</organism>
<dbReference type="SUPFAM" id="SSF46785">
    <property type="entry name" value="Winged helix' DNA-binding domain"/>
    <property type="match status" value="1"/>
</dbReference>
<feature type="domain" description="HTH gntR-type" evidence="9">
    <location>
        <begin position="13"/>
        <end position="81"/>
    </location>
</feature>
<dbReference type="Pfam" id="PF00392">
    <property type="entry name" value="GntR"/>
    <property type="match status" value="1"/>
</dbReference>
<reference evidence="10" key="1">
    <citation type="journal article" date="2016" name="Genome Announc.">
        <title>Draft genomes of two strains of Paenibacillus glucanolyticus with capability to degrade lignocellulose.</title>
        <authorList>
            <person name="Mathews S.L."/>
            <person name="Pawlak J."/>
            <person name="Grunden A.M."/>
        </authorList>
    </citation>
    <scope>NUCLEOTIDE SEQUENCE [LARGE SCALE GENOMIC DNA]</scope>
    <source>
        <strain evidence="10">SLM1</strain>
    </source>
</reference>
<evidence type="ECO:0000256" key="8">
    <source>
        <dbReference type="ARBA" id="ARBA00023163"/>
    </source>
</evidence>
<dbReference type="GO" id="GO:0003700">
    <property type="term" value="F:DNA-binding transcription factor activity"/>
    <property type="evidence" value="ECO:0007669"/>
    <property type="project" value="InterPro"/>
</dbReference>
<dbReference type="CDD" id="cd00609">
    <property type="entry name" value="AAT_like"/>
    <property type="match status" value="1"/>
</dbReference>
<gene>
    <name evidence="10" type="ORF">AWU65_21905</name>
</gene>
<comment type="cofactor">
    <cofactor evidence="1">
        <name>pyridoxal 5'-phosphate</name>
        <dbReference type="ChEBI" id="CHEBI:597326"/>
    </cofactor>
</comment>
<dbReference type="SUPFAM" id="SSF53383">
    <property type="entry name" value="PLP-dependent transferases"/>
    <property type="match status" value="1"/>
</dbReference>
<dbReference type="InterPro" id="IPR036388">
    <property type="entry name" value="WH-like_DNA-bd_sf"/>
</dbReference>